<evidence type="ECO:0000313" key="2">
    <source>
        <dbReference type="EMBL" id="GAK61547.1"/>
    </source>
</evidence>
<evidence type="ECO:0000256" key="1">
    <source>
        <dbReference type="SAM" id="MobiDB-lite"/>
    </source>
</evidence>
<keyword evidence="3" id="KW-1185">Reference proteome</keyword>
<evidence type="ECO:0000313" key="3">
    <source>
        <dbReference type="Proteomes" id="UP000030661"/>
    </source>
</evidence>
<accession>A0A081CAE2</accession>
<sequence>MNHVIFPVFSENPNKTLEGIKTLLSGEDRNAHESGENPNKTLEGIKTM</sequence>
<protein>
    <submittedName>
        <fullName evidence="2">Uncharacterized protein</fullName>
    </submittedName>
</protein>
<dbReference type="AlphaFoldDB" id="A0A081CAE2"/>
<gene>
    <name evidence="2" type="ORF">U27_01448</name>
</gene>
<organism evidence="2 3">
    <name type="scientific">Vecturithrix granuli</name>
    <dbReference type="NCBI Taxonomy" id="1499967"/>
    <lineage>
        <taxon>Bacteria</taxon>
        <taxon>Candidatus Moduliflexota</taxon>
        <taxon>Candidatus Vecturitrichia</taxon>
        <taxon>Candidatus Vecturitrichales</taxon>
        <taxon>Candidatus Vecturitrichaceae</taxon>
        <taxon>Candidatus Vecturithrix</taxon>
    </lineage>
</organism>
<proteinExistence type="predicted"/>
<dbReference type="STRING" id="1499967.U27_01448"/>
<dbReference type="HOGENOM" id="CLU_3285442_0_0_0"/>
<dbReference type="EMBL" id="DF820480">
    <property type="protein sequence ID" value="GAK61547.1"/>
    <property type="molecule type" value="Genomic_DNA"/>
</dbReference>
<feature type="region of interest" description="Disordered" evidence="1">
    <location>
        <begin position="27"/>
        <end position="48"/>
    </location>
</feature>
<name>A0A081CAE2_VECG1</name>
<reference evidence="2 3" key="1">
    <citation type="journal article" date="2015" name="PeerJ">
        <title>First genomic representation of candidate bacterial phylum KSB3 points to enhanced environmental sensing as a trigger of wastewater bulking.</title>
        <authorList>
            <person name="Sekiguchi Y."/>
            <person name="Ohashi A."/>
            <person name="Parks D.H."/>
            <person name="Yamauchi T."/>
            <person name="Tyson G.W."/>
            <person name="Hugenholtz P."/>
        </authorList>
    </citation>
    <scope>NUCLEOTIDE SEQUENCE [LARGE SCALE GENOMIC DNA]</scope>
</reference>
<dbReference type="Proteomes" id="UP000030661">
    <property type="component" value="Unassembled WGS sequence"/>
</dbReference>